<evidence type="ECO:0000313" key="1">
    <source>
        <dbReference type="EMBL" id="CAB4129440.1"/>
    </source>
</evidence>
<reference evidence="1" key="1">
    <citation type="submission" date="2020-04" db="EMBL/GenBank/DDBJ databases">
        <authorList>
            <person name="Chiriac C."/>
            <person name="Salcher M."/>
            <person name="Ghai R."/>
            <person name="Kavagutti S V."/>
        </authorList>
    </citation>
    <scope>NUCLEOTIDE SEQUENCE</scope>
</reference>
<dbReference type="EMBL" id="LR796234">
    <property type="protein sequence ID" value="CAB4129440.1"/>
    <property type="molecule type" value="Genomic_DNA"/>
</dbReference>
<name>A0A6J5L9F2_9CAUD</name>
<accession>A0A6J5L9F2</accession>
<sequence>MSGRNLFQNVFPFTPINSDWESFNGNLIMYYGQNPIPITSEEDWDITARNIAQTPSFMQYNIPGPEAFESWQDWAAQFIILINGQPNL</sequence>
<organism evidence="1">
    <name type="scientific">uncultured Caudovirales phage</name>
    <dbReference type="NCBI Taxonomy" id="2100421"/>
    <lineage>
        <taxon>Viruses</taxon>
        <taxon>Duplodnaviria</taxon>
        <taxon>Heunggongvirae</taxon>
        <taxon>Uroviricota</taxon>
        <taxon>Caudoviricetes</taxon>
        <taxon>Peduoviridae</taxon>
        <taxon>Maltschvirus</taxon>
        <taxon>Maltschvirus maltsch</taxon>
    </lineage>
</organism>
<gene>
    <name evidence="1" type="ORF">UFOVP118_59</name>
</gene>
<proteinExistence type="predicted"/>
<protein>
    <submittedName>
        <fullName evidence="1">Uncharacterized protein</fullName>
    </submittedName>
</protein>